<dbReference type="Proteomes" id="UP000184522">
    <property type="component" value="Unassembled WGS sequence"/>
</dbReference>
<dbReference type="AlphaFoldDB" id="A0A1M5UCX9"/>
<accession>A0A1M5UCX9</accession>
<sequence length="116" mass="12498">MKTFKFKAGESVKLTVKISSDANVGSNVNLDDIVLKKSITNKFSVELGKIEKIDGKTLSVVSNFFVISGAIDAIIEASHVDCILSSESLSESISAAKVKLNANLFMAYIVVKLKKD</sequence>
<keyword evidence="2" id="KW-1185">Reference proteome</keyword>
<reference evidence="2" key="1">
    <citation type="submission" date="2016-11" db="EMBL/GenBank/DDBJ databases">
        <authorList>
            <person name="Varghese N."/>
            <person name="Submissions S."/>
        </authorList>
    </citation>
    <scope>NUCLEOTIDE SEQUENCE [LARGE SCALE GENOMIC DNA]</scope>
    <source>
        <strain evidence="2">DSM 25330</strain>
    </source>
</reference>
<dbReference type="EMBL" id="FQWS01000002">
    <property type="protein sequence ID" value="SHH60771.1"/>
    <property type="molecule type" value="Genomic_DNA"/>
</dbReference>
<evidence type="ECO:0000313" key="1">
    <source>
        <dbReference type="EMBL" id="SHH60771.1"/>
    </source>
</evidence>
<dbReference type="OrthoDB" id="1162806at2"/>
<dbReference type="STRING" id="1089305.SAMN05444148_2438"/>
<organism evidence="1 2">
    <name type="scientific">Winogradskyella jejuensis</name>
    <dbReference type="NCBI Taxonomy" id="1089305"/>
    <lineage>
        <taxon>Bacteria</taxon>
        <taxon>Pseudomonadati</taxon>
        <taxon>Bacteroidota</taxon>
        <taxon>Flavobacteriia</taxon>
        <taxon>Flavobacteriales</taxon>
        <taxon>Flavobacteriaceae</taxon>
        <taxon>Winogradskyella</taxon>
    </lineage>
</organism>
<protein>
    <submittedName>
        <fullName evidence="1">Uncharacterized protein</fullName>
    </submittedName>
</protein>
<gene>
    <name evidence="1" type="ORF">SAMN05444148_2438</name>
</gene>
<proteinExistence type="predicted"/>
<name>A0A1M5UCX9_9FLAO</name>
<dbReference type="RefSeq" id="WP_073086807.1">
    <property type="nucleotide sequence ID" value="NZ_FQWS01000002.1"/>
</dbReference>
<evidence type="ECO:0000313" key="2">
    <source>
        <dbReference type="Proteomes" id="UP000184522"/>
    </source>
</evidence>